<name>C5Y516_SORBI</name>
<evidence type="ECO:0008006" key="5">
    <source>
        <dbReference type="Google" id="ProtNLM"/>
    </source>
</evidence>
<reference evidence="3 4" key="1">
    <citation type="journal article" date="2009" name="Nature">
        <title>The Sorghum bicolor genome and the diversification of grasses.</title>
        <authorList>
            <person name="Paterson A.H."/>
            <person name="Bowers J.E."/>
            <person name="Bruggmann R."/>
            <person name="Dubchak I."/>
            <person name="Grimwood J."/>
            <person name="Gundlach H."/>
            <person name="Haberer G."/>
            <person name="Hellsten U."/>
            <person name="Mitros T."/>
            <person name="Poliakov A."/>
            <person name="Schmutz J."/>
            <person name="Spannagl M."/>
            <person name="Tang H."/>
            <person name="Wang X."/>
            <person name="Wicker T."/>
            <person name="Bharti A.K."/>
            <person name="Chapman J."/>
            <person name="Feltus F.A."/>
            <person name="Gowik U."/>
            <person name="Grigoriev I.V."/>
            <person name="Lyons E."/>
            <person name="Maher C.A."/>
            <person name="Martis M."/>
            <person name="Narechania A."/>
            <person name="Otillar R.P."/>
            <person name="Penning B.W."/>
            <person name="Salamov A.A."/>
            <person name="Wang Y."/>
            <person name="Zhang L."/>
            <person name="Carpita N.C."/>
            <person name="Freeling M."/>
            <person name="Gingle A.R."/>
            <person name="Hash C.T."/>
            <person name="Keller B."/>
            <person name="Klein P."/>
            <person name="Kresovich S."/>
            <person name="McCann M.C."/>
            <person name="Ming R."/>
            <person name="Peterson D.G."/>
            <person name="Mehboob-ur-Rahman"/>
            <person name="Ware D."/>
            <person name="Westhoff P."/>
            <person name="Mayer K.F."/>
            <person name="Messing J."/>
            <person name="Rokhsar D.S."/>
        </authorList>
    </citation>
    <scope>NUCLEOTIDE SEQUENCE [LARGE SCALE GENOMIC DNA]</scope>
    <source>
        <strain evidence="4">cv. BTx623</strain>
    </source>
</reference>
<feature type="region of interest" description="Disordered" evidence="1">
    <location>
        <begin position="36"/>
        <end position="81"/>
    </location>
</feature>
<dbReference type="KEGG" id="sbi:8070646"/>
<dbReference type="AlphaFoldDB" id="C5Y516"/>
<evidence type="ECO:0000313" key="4">
    <source>
        <dbReference type="Proteomes" id="UP000000768"/>
    </source>
</evidence>
<reference evidence="4" key="2">
    <citation type="journal article" date="2018" name="Plant J.">
        <title>The Sorghum bicolor reference genome: improved assembly, gene annotations, a transcriptome atlas, and signatures of genome organization.</title>
        <authorList>
            <person name="McCormick R.F."/>
            <person name="Truong S.K."/>
            <person name="Sreedasyam A."/>
            <person name="Jenkins J."/>
            <person name="Shu S."/>
            <person name="Sims D."/>
            <person name="Kennedy M."/>
            <person name="Amirebrahimi M."/>
            <person name="Weers B.D."/>
            <person name="McKinley B."/>
            <person name="Mattison A."/>
            <person name="Morishige D.T."/>
            <person name="Grimwood J."/>
            <person name="Schmutz J."/>
            <person name="Mullet J.E."/>
        </authorList>
    </citation>
    <scope>NUCLEOTIDE SEQUENCE [LARGE SCALE GENOMIC DNA]</scope>
    <source>
        <strain evidence="4">cv. BTx623</strain>
    </source>
</reference>
<evidence type="ECO:0000256" key="1">
    <source>
        <dbReference type="SAM" id="MobiDB-lite"/>
    </source>
</evidence>
<evidence type="ECO:0000313" key="3">
    <source>
        <dbReference type="EMBL" id="EES09290.2"/>
    </source>
</evidence>
<dbReference type="Gramene" id="EES09290">
    <property type="protein sequence ID" value="EES09290"/>
    <property type="gene ID" value="SORBI_3005G042100"/>
</dbReference>
<proteinExistence type="predicted"/>
<dbReference type="InParanoid" id="C5Y516"/>
<protein>
    <recommendedName>
        <fullName evidence="5">Secreted protein</fullName>
    </recommendedName>
</protein>
<gene>
    <name evidence="3" type="ORF">SORBI_3005G042100</name>
</gene>
<keyword evidence="4" id="KW-1185">Reference proteome</keyword>
<evidence type="ECO:0000256" key="2">
    <source>
        <dbReference type="SAM" id="SignalP"/>
    </source>
</evidence>
<dbReference type="Proteomes" id="UP000000768">
    <property type="component" value="Chromosome 5"/>
</dbReference>
<feature type="signal peptide" evidence="2">
    <location>
        <begin position="1"/>
        <end position="19"/>
    </location>
</feature>
<keyword evidence="2" id="KW-0732">Signal</keyword>
<organism evidence="3 4">
    <name type="scientific">Sorghum bicolor</name>
    <name type="common">Sorghum</name>
    <name type="synonym">Sorghum vulgare</name>
    <dbReference type="NCBI Taxonomy" id="4558"/>
    <lineage>
        <taxon>Eukaryota</taxon>
        <taxon>Viridiplantae</taxon>
        <taxon>Streptophyta</taxon>
        <taxon>Embryophyta</taxon>
        <taxon>Tracheophyta</taxon>
        <taxon>Spermatophyta</taxon>
        <taxon>Magnoliopsida</taxon>
        <taxon>Liliopsida</taxon>
        <taxon>Poales</taxon>
        <taxon>Poaceae</taxon>
        <taxon>PACMAD clade</taxon>
        <taxon>Panicoideae</taxon>
        <taxon>Andropogonodae</taxon>
        <taxon>Andropogoneae</taxon>
        <taxon>Sorghinae</taxon>
        <taxon>Sorghum</taxon>
    </lineage>
</organism>
<feature type="compositionally biased region" description="Low complexity" evidence="1">
    <location>
        <begin position="45"/>
        <end position="66"/>
    </location>
</feature>
<dbReference type="EMBL" id="CM000764">
    <property type="protein sequence ID" value="EES09290.2"/>
    <property type="molecule type" value="Genomic_DNA"/>
</dbReference>
<dbReference type="HOGENOM" id="CLU_038898_2_0_1"/>
<feature type="chain" id="PRO_5008758525" description="Secreted protein" evidence="2">
    <location>
        <begin position="20"/>
        <end position="81"/>
    </location>
</feature>
<sequence>MKTHPLVVPFLMQICAAQAVSKISLAVAGLARYLSPVSRRRSNRSSRTSPPWPDSPSSSSSTIEPGSGRGGRGPAARSVND</sequence>
<accession>C5Y516</accession>